<accession>A0ABU9LWY5</accession>
<keyword evidence="2" id="KW-1185">Reference proteome</keyword>
<protein>
    <submittedName>
        <fullName evidence="1">Uncharacterized protein</fullName>
    </submittedName>
</protein>
<name>A0ABU9LWY5_9BACT</name>
<evidence type="ECO:0000313" key="2">
    <source>
        <dbReference type="Proteomes" id="UP001479606"/>
    </source>
</evidence>
<dbReference type="RefSeq" id="WP_342297853.1">
    <property type="nucleotide sequence ID" value="NZ_JBCEVZ010000020.1"/>
</dbReference>
<dbReference type="EMBL" id="JBCEVZ010000020">
    <property type="protein sequence ID" value="MEL5994596.1"/>
    <property type="molecule type" value="Genomic_DNA"/>
</dbReference>
<proteinExistence type="predicted"/>
<gene>
    <name evidence="1" type="ORF">AAFH49_10275</name>
</gene>
<dbReference type="Proteomes" id="UP001479606">
    <property type="component" value="Unassembled WGS sequence"/>
</dbReference>
<comment type="caution">
    <text evidence="1">The sequence shown here is derived from an EMBL/GenBank/DDBJ whole genome shotgun (WGS) entry which is preliminary data.</text>
</comment>
<evidence type="ECO:0000313" key="1">
    <source>
        <dbReference type="EMBL" id="MEL5994596.1"/>
    </source>
</evidence>
<sequence length="167" mass="18723">MVDTNVARSASESLHPVSDACRRVMETMFDGQHYVVLSATQFMEWQKHQSGYSKRWLVRMKAKKLWHILAPEPDSGLAARAKKIACTEAVRQEILKDLHLLENALTTDKVVLSMETNVFDLFSEHKKVLKVPHPVAWVNPKDDIDACVAWIEAGADVAKARCVPASA</sequence>
<organism evidence="1 2">
    <name type="scientific">Hymenobacter segetis</name>
    <dbReference type="NCBI Taxonomy" id="2025509"/>
    <lineage>
        <taxon>Bacteria</taxon>
        <taxon>Pseudomonadati</taxon>
        <taxon>Bacteroidota</taxon>
        <taxon>Cytophagia</taxon>
        <taxon>Cytophagales</taxon>
        <taxon>Hymenobacteraceae</taxon>
        <taxon>Hymenobacter</taxon>
    </lineage>
</organism>
<reference evidence="1 2" key="1">
    <citation type="journal article" date="2018" name="Arch. Microbiol.">
        <title>Hymenobacter segetis sp. nov., isolated from soil.</title>
        <authorList>
            <person name="Ten L.N."/>
            <person name="Lim S.J."/>
            <person name="Kim B.O."/>
            <person name="Kang I.K."/>
            <person name="Jung H.Y."/>
        </authorList>
    </citation>
    <scope>NUCLEOTIDE SEQUENCE [LARGE SCALE GENOMIC DNA]</scope>
    <source>
        <strain evidence="1 2">S7-3-11</strain>
    </source>
</reference>